<gene>
    <name evidence="1" type="ORF">GCM10007160_42970</name>
</gene>
<evidence type="ECO:0000313" key="1">
    <source>
        <dbReference type="EMBL" id="GGY11344.1"/>
    </source>
</evidence>
<protein>
    <recommendedName>
        <fullName evidence="3">Peptidase C39-like domain-containing protein</fullName>
    </recommendedName>
</protein>
<keyword evidence="2" id="KW-1185">Reference proteome</keyword>
<proteinExistence type="predicted"/>
<dbReference type="EMBL" id="BMXS01000043">
    <property type="protein sequence ID" value="GGY11344.1"/>
    <property type="molecule type" value="Genomic_DNA"/>
</dbReference>
<evidence type="ECO:0008006" key="3">
    <source>
        <dbReference type="Google" id="ProtNLM"/>
    </source>
</evidence>
<organism evidence="1 2">
    <name type="scientific">Litchfieldella qijiaojingensis</name>
    <dbReference type="NCBI Taxonomy" id="980347"/>
    <lineage>
        <taxon>Bacteria</taxon>
        <taxon>Pseudomonadati</taxon>
        <taxon>Pseudomonadota</taxon>
        <taxon>Gammaproteobacteria</taxon>
        <taxon>Oceanospirillales</taxon>
        <taxon>Halomonadaceae</taxon>
        <taxon>Litchfieldella</taxon>
    </lineage>
</organism>
<dbReference type="Proteomes" id="UP000653056">
    <property type="component" value="Unassembled WGS sequence"/>
</dbReference>
<comment type="caution">
    <text evidence="1">The sequence shown here is derived from an EMBL/GenBank/DDBJ whole genome shotgun (WGS) entry which is preliminary data.</text>
</comment>
<name>A0ABQ2ZFA9_9GAMM</name>
<sequence length="262" mass="29412">MPEEDRWVEGPWIEDAVCSSACALAFLGGYGREAIGDHELLGVHQFRSDIGTESTAQIGMTVIGMYFDQMGVSRRLLDIASLTPPNEMTWLDKDDLIAFGVISSSDSIYNADWSLIHTPSGRIAVMIYQQESWDREIITRVSLLAYIFNGIDGPSLRFSIFPAESSASIYDRLWYAYIDSDGPILRLEINDTRYEYRNVNWTLEQDGSISALIVLPSIFSTSPEVIHSMHLYAELPNALSDVRLDSYLAPSEYASYIRAALK</sequence>
<evidence type="ECO:0000313" key="2">
    <source>
        <dbReference type="Proteomes" id="UP000653056"/>
    </source>
</evidence>
<accession>A0ABQ2ZFA9</accession>
<reference evidence="2" key="1">
    <citation type="journal article" date="2019" name="Int. J. Syst. Evol. Microbiol.">
        <title>The Global Catalogue of Microorganisms (GCM) 10K type strain sequencing project: providing services to taxonomists for standard genome sequencing and annotation.</title>
        <authorList>
            <consortium name="The Broad Institute Genomics Platform"/>
            <consortium name="The Broad Institute Genome Sequencing Center for Infectious Disease"/>
            <person name="Wu L."/>
            <person name="Ma J."/>
        </authorList>
    </citation>
    <scope>NUCLEOTIDE SEQUENCE [LARGE SCALE GENOMIC DNA]</scope>
    <source>
        <strain evidence="2">KCTC 22228</strain>
    </source>
</reference>